<dbReference type="CDD" id="cd18297">
    <property type="entry name" value="BTB_POZ_ABTB2-like"/>
    <property type="match status" value="1"/>
</dbReference>
<dbReference type="PANTHER" id="PTHR46071">
    <property type="entry name" value="ANKYRIN REPEAT AND BTB/POZ DOMAIN-CONTAINING"/>
    <property type="match status" value="1"/>
</dbReference>
<keyword evidence="6" id="KW-1185">Reference proteome</keyword>
<proteinExistence type="predicted"/>
<dbReference type="Proteomes" id="UP001230051">
    <property type="component" value="Unassembled WGS sequence"/>
</dbReference>
<dbReference type="Pfam" id="PF00023">
    <property type="entry name" value="Ank"/>
    <property type="match status" value="1"/>
</dbReference>
<dbReference type="SUPFAM" id="SSF47113">
    <property type="entry name" value="Histone-fold"/>
    <property type="match status" value="2"/>
</dbReference>
<keyword evidence="1" id="KW-0677">Repeat</keyword>
<dbReference type="InterPro" id="IPR000210">
    <property type="entry name" value="BTB/POZ_dom"/>
</dbReference>
<dbReference type="GO" id="GO:0000786">
    <property type="term" value="C:nucleosome"/>
    <property type="evidence" value="ECO:0007669"/>
    <property type="project" value="InterPro"/>
</dbReference>
<feature type="repeat" description="ANK" evidence="3">
    <location>
        <begin position="522"/>
        <end position="554"/>
    </location>
</feature>
<dbReference type="SMART" id="SM00225">
    <property type="entry name" value="BTB"/>
    <property type="match status" value="1"/>
</dbReference>
<name>A0AAD8FPF4_ACIOX</name>
<evidence type="ECO:0000256" key="2">
    <source>
        <dbReference type="ARBA" id="ARBA00023043"/>
    </source>
</evidence>
<feature type="domain" description="BTB" evidence="4">
    <location>
        <begin position="836"/>
        <end position="902"/>
    </location>
</feature>
<dbReference type="PROSITE" id="PS50297">
    <property type="entry name" value="ANK_REP_REGION"/>
    <property type="match status" value="3"/>
</dbReference>
<dbReference type="InterPro" id="IPR036770">
    <property type="entry name" value="Ankyrin_rpt-contain_sf"/>
</dbReference>
<dbReference type="Pfam" id="PF26281">
    <property type="entry name" value="Histone_ABTB"/>
    <property type="match status" value="1"/>
</dbReference>
<sequence>MAEICKSQGTGLLTDMSSKHKTPVKNFENLTLDSGYGGMAGSCRSSVLSLSPTSLDPPTCQGGSLWTIPGDVGFSRDSGSSNNGCHKCQSEGLEGLDLCPKLPPVDYVPWSKEEMMSVMRKCQPSSLIKEGVSPPCATAALLCKLSTCLGRALLRIAREAQRLSLQCAKCTKLEVQSAAKLTLSWTLSEACVAAGVRALSLYNMSAVEPFSTGQSTLCGLQFSVGRVFRWLVDSKVAPRIHEHAAIYLAAALESLLEEVCGRLLSAQSGGTLDEKALEHVLNNDAELWGLFQPYQHLSCGKNAYGVPSLPSYLSIHTLGQPGSRALFRHAELQTLLTTSVGSVAELSSLVINAMFFLQQLGARSGSGGAFPLHFKQGPVSWEPEALHALYYYTRCQQMEWENPNTEPPRVKLCSERPYVSLPPVAEWIRVCVAHAEHRHSLTIDSNDVQQAARLLLPGVDCEPRQLRVECSLYASKRLEAQSAEQKLRWNLAFRMLSCGRTDLVQPAEALLGPEGINSLNEQGLSPLMYACAAGDEAMVQVLLEAGADIDIQVPSNLQRAPSAHPEMRHRTALAFTIAFGHISVVQLLLEAGADVDGCVTDGVMSESPLQLAAAAGHLELVSLLLEHGADPLCGSACEGGVGASIHGTTNAFSLAAAHGHRNVLRKLLSQPASRSSDILSLEDILAEGEGLPTPARPSHSGKVRRRALQEAMYQSAEHGFLDITLELHRQEAVPWTLHTWLESLGSSFSQRRWDVTQCLLGEFGELREVFSQEMVSQGLPILFEILRNSKIESAFQQLAAIFSRCYGPYPIPAVPDTSLQQQLHLDPLFLNNKEMSDVTFLVEGKPYYAHKELLAAASSRFQSLISVASSQSTSQIEVPDMTYTGFQVVMQYIYNGGVEGTHISKHQILDVLHAASFFRLKALKRHCEILCTKNIYPAEIVSVYRHAKLYKASELKVFCEGYFLKNMPALLEVSSFRHLLLGVDSTAGDESLSHDLLQTLASRMHAIYQTSSKETMV</sequence>
<dbReference type="Gene3D" id="3.30.710.10">
    <property type="entry name" value="Potassium Channel Kv1.1, Chain A"/>
    <property type="match status" value="1"/>
</dbReference>
<dbReference type="InterPro" id="IPR011333">
    <property type="entry name" value="SKP1/BTB/POZ_sf"/>
</dbReference>
<dbReference type="InterPro" id="IPR002110">
    <property type="entry name" value="Ankyrin_rpt"/>
</dbReference>
<keyword evidence="2 3" id="KW-0040">ANK repeat</keyword>
<dbReference type="PRINTS" id="PR00620">
    <property type="entry name" value="HISTONEH2A"/>
</dbReference>
<dbReference type="InterPro" id="IPR002119">
    <property type="entry name" value="Histone_H2A"/>
</dbReference>
<dbReference type="Pfam" id="PF12796">
    <property type="entry name" value="Ank_2"/>
    <property type="match status" value="1"/>
</dbReference>
<evidence type="ECO:0000313" key="6">
    <source>
        <dbReference type="Proteomes" id="UP001230051"/>
    </source>
</evidence>
<dbReference type="Pfam" id="PF00651">
    <property type="entry name" value="BTB"/>
    <property type="match status" value="1"/>
</dbReference>
<evidence type="ECO:0000256" key="1">
    <source>
        <dbReference type="ARBA" id="ARBA00022737"/>
    </source>
</evidence>
<dbReference type="InterPro" id="IPR009072">
    <property type="entry name" value="Histone-fold"/>
</dbReference>
<dbReference type="GO" id="GO:0030527">
    <property type="term" value="F:structural constituent of chromatin"/>
    <property type="evidence" value="ECO:0007669"/>
    <property type="project" value="InterPro"/>
</dbReference>
<dbReference type="SUPFAM" id="SSF48403">
    <property type="entry name" value="Ankyrin repeat"/>
    <property type="match status" value="1"/>
</dbReference>
<dbReference type="PROSITE" id="PS50088">
    <property type="entry name" value="ANK_REPEAT"/>
    <property type="match status" value="3"/>
</dbReference>
<evidence type="ECO:0000313" key="5">
    <source>
        <dbReference type="EMBL" id="KAK1152130.1"/>
    </source>
</evidence>
<evidence type="ECO:0000256" key="3">
    <source>
        <dbReference type="PROSITE-ProRule" id="PRU00023"/>
    </source>
</evidence>
<dbReference type="GO" id="GO:0046982">
    <property type="term" value="F:protein heterodimerization activity"/>
    <property type="evidence" value="ECO:0007669"/>
    <property type="project" value="InterPro"/>
</dbReference>
<evidence type="ECO:0000259" key="4">
    <source>
        <dbReference type="PROSITE" id="PS50097"/>
    </source>
</evidence>
<accession>A0AAD8FPF4</accession>
<dbReference type="EMBL" id="JAGXEW010000047">
    <property type="protein sequence ID" value="KAK1152130.1"/>
    <property type="molecule type" value="Genomic_DNA"/>
</dbReference>
<reference evidence="5" key="1">
    <citation type="submission" date="2022-02" db="EMBL/GenBank/DDBJ databases">
        <title>Atlantic sturgeon de novo genome assembly.</title>
        <authorList>
            <person name="Stock M."/>
            <person name="Klopp C."/>
            <person name="Guiguen Y."/>
            <person name="Cabau C."/>
            <person name="Parinello H."/>
            <person name="Santidrian Yebra-Pimentel E."/>
            <person name="Kuhl H."/>
            <person name="Dirks R.P."/>
            <person name="Guessner J."/>
            <person name="Wuertz S."/>
            <person name="Du K."/>
            <person name="Schartl M."/>
        </authorList>
    </citation>
    <scope>NUCLEOTIDE SEQUENCE</scope>
    <source>
        <strain evidence="5">STURGEONOMICS-FGT-2020</strain>
        <tissue evidence="5">Whole blood</tissue>
    </source>
</reference>
<dbReference type="AlphaFoldDB" id="A0AAD8FPF4"/>
<dbReference type="GO" id="GO:0003677">
    <property type="term" value="F:DNA binding"/>
    <property type="evidence" value="ECO:0007669"/>
    <property type="project" value="InterPro"/>
</dbReference>
<dbReference type="PROSITE" id="PS50097">
    <property type="entry name" value="BTB"/>
    <property type="match status" value="1"/>
</dbReference>
<dbReference type="InterPro" id="IPR052089">
    <property type="entry name" value="Ankyrin-BTB/POZ_domain"/>
</dbReference>
<feature type="repeat" description="ANK" evidence="3">
    <location>
        <begin position="604"/>
        <end position="630"/>
    </location>
</feature>
<organism evidence="5 6">
    <name type="scientific">Acipenser oxyrinchus oxyrinchus</name>
    <dbReference type="NCBI Taxonomy" id="40147"/>
    <lineage>
        <taxon>Eukaryota</taxon>
        <taxon>Metazoa</taxon>
        <taxon>Chordata</taxon>
        <taxon>Craniata</taxon>
        <taxon>Vertebrata</taxon>
        <taxon>Euteleostomi</taxon>
        <taxon>Actinopterygii</taxon>
        <taxon>Chondrostei</taxon>
        <taxon>Acipenseriformes</taxon>
        <taxon>Acipenseridae</taxon>
        <taxon>Acipenser</taxon>
    </lineage>
</organism>
<dbReference type="Gene3D" id="1.25.40.20">
    <property type="entry name" value="Ankyrin repeat-containing domain"/>
    <property type="match status" value="1"/>
</dbReference>
<comment type="caution">
    <text evidence="5">The sequence shown here is derived from an EMBL/GenBank/DDBJ whole genome shotgun (WGS) entry which is preliminary data.</text>
</comment>
<protein>
    <recommendedName>
        <fullName evidence="4">BTB domain-containing protein</fullName>
    </recommendedName>
</protein>
<gene>
    <name evidence="5" type="ORF">AOXY_G31349</name>
</gene>
<dbReference type="Gene3D" id="1.10.20.10">
    <property type="entry name" value="Histone, subunit A"/>
    <property type="match status" value="1"/>
</dbReference>
<dbReference type="FunFam" id="3.30.710.10:FF:000030">
    <property type="entry name" value="Ankyrin repeat and BTB/POZ domain-containing protein BTBD11"/>
    <property type="match status" value="1"/>
</dbReference>
<dbReference type="FunFam" id="1.25.40.20:FF:000045">
    <property type="entry name" value="Ankyrin repeat and BTB/POZ domain-containing protein 2"/>
    <property type="match status" value="1"/>
</dbReference>
<dbReference type="SMART" id="SM00248">
    <property type="entry name" value="ANK"/>
    <property type="match status" value="4"/>
</dbReference>
<dbReference type="PANTHER" id="PTHR46071:SF3">
    <property type="entry name" value="ANKYRIN REPEAT AND BTB_POZ DOMAIN-CONTAINING PROTEIN 2"/>
    <property type="match status" value="1"/>
</dbReference>
<dbReference type="SUPFAM" id="SSF54695">
    <property type="entry name" value="POZ domain"/>
    <property type="match status" value="1"/>
</dbReference>
<dbReference type="CDD" id="cd22913">
    <property type="entry name" value="HFD_ABTB2-like"/>
    <property type="match status" value="1"/>
</dbReference>
<dbReference type="InterPro" id="IPR059008">
    <property type="entry name" value="ABTB2/3_histone"/>
</dbReference>
<feature type="repeat" description="ANK" evidence="3">
    <location>
        <begin position="568"/>
        <end position="596"/>
    </location>
</feature>